<keyword evidence="3 11" id="KW-1134">Transmembrane beta strand</keyword>
<dbReference type="PANTHER" id="PTHR32552">
    <property type="entry name" value="FERRICHROME IRON RECEPTOR-RELATED"/>
    <property type="match status" value="1"/>
</dbReference>
<keyword evidence="17" id="KW-0675">Receptor</keyword>
<keyword evidence="14" id="KW-0732">Signal</keyword>
<sequence>MPSMPLARKLPRHALTAAIALLLPAQVALAQDAQTAAPAQSEARTLDTVQVTAQRKIENLQDVPVSVTTINTETLDVLGSGGNDVRFMSGRVPSLNIESSFGRAFPRFYIRGYGNTDFRLNTSQPVSLVYDDVVQENPILKGFPVFDLDRVEVLRGPQGSLFGRNSPAGVVKFESTRPSQDFGGYGKVGVGEDNMWNLEGAVGGGLTDQWSARASVLFQRRDDWVNNTFPGPNDAFEGYDESAARLQALYEGEGFEALFNVHARHLNGTARVFRANIIEPGTNNLVDGFDEDKVSLDGLNHSELDSFGANARLSWELNDDYTLYSITGYETLDTFSRGDIDGGFGAVFLGPGNSGPGIIPFASETADGIPDHSQWTQEFRIESNYDGAWNWQGGLFYFNEDYDVESFSYDSLNNNQQDGYERVNQTNDSWAVFAAATWQATEKLELRAGARYTWDKKDLKVEEYFADGFAPCIRYQFIFNRPDLAKCTIEQLAAQEPDGDLSASTDDQKFSWDLSATYEINDDVNVYGRVATGYRGSSIQAAGAFNAKSVAEPETSTSFEMGMKADLWDNRARINAGIFYYEVKDQQLTAVGGSANSNILLNADKSTGQGFELDFQAYLTDTLLLTLGSSYNDTEIDDPDLVVSACGTGQKFPNPEANCTIRDPHVFEQDPVTGDWTARANIDGNRLPQAPEWTHNLTLRWGIPMDNGGEFYAYTDWVYRSEVNFFLYDSVEFTGKSLVEGGLRLGYTWGYGKYDVALYGRNITDEVQVVGAIDFNNLTGMINEPRLFGAEFKATF</sequence>
<keyword evidence="4" id="KW-0410">Iron transport</keyword>
<comment type="similarity">
    <text evidence="11 13">Belongs to the TonB-dependent receptor family.</text>
</comment>
<keyword evidence="9 11" id="KW-0472">Membrane</keyword>
<comment type="caution">
    <text evidence="17">The sequence shown here is derived from an EMBL/GenBank/DDBJ whole genome shotgun (WGS) entry which is preliminary data.</text>
</comment>
<evidence type="ECO:0000256" key="1">
    <source>
        <dbReference type="ARBA" id="ARBA00004571"/>
    </source>
</evidence>
<evidence type="ECO:0000256" key="9">
    <source>
        <dbReference type="ARBA" id="ARBA00023136"/>
    </source>
</evidence>
<evidence type="ECO:0000256" key="11">
    <source>
        <dbReference type="PROSITE-ProRule" id="PRU01360"/>
    </source>
</evidence>
<feature type="short sequence motif" description="TonB box" evidence="12">
    <location>
        <begin position="48"/>
        <end position="54"/>
    </location>
</feature>
<accession>A0ABS0B6P4</accession>
<dbReference type="Pfam" id="PF07715">
    <property type="entry name" value="Plug"/>
    <property type="match status" value="1"/>
</dbReference>
<dbReference type="InterPro" id="IPR039426">
    <property type="entry name" value="TonB-dep_rcpt-like"/>
</dbReference>
<keyword evidence="7" id="KW-0406">Ion transport</keyword>
<evidence type="ECO:0000256" key="6">
    <source>
        <dbReference type="ARBA" id="ARBA00023004"/>
    </source>
</evidence>
<dbReference type="InterPro" id="IPR036942">
    <property type="entry name" value="Beta-barrel_TonB_sf"/>
</dbReference>
<dbReference type="InterPro" id="IPR010916">
    <property type="entry name" value="TonB_box_CS"/>
</dbReference>
<evidence type="ECO:0000256" key="2">
    <source>
        <dbReference type="ARBA" id="ARBA00022448"/>
    </source>
</evidence>
<dbReference type="Proteomes" id="UP001429984">
    <property type="component" value="Unassembled WGS sequence"/>
</dbReference>
<dbReference type="Gene3D" id="2.40.170.20">
    <property type="entry name" value="TonB-dependent receptor, beta-barrel domain"/>
    <property type="match status" value="1"/>
</dbReference>
<feature type="chain" id="PRO_5045165533" evidence="14">
    <location>
        <begin position="31"/>
        <end position="796"/>
    </location>
</feature>
<dbReference type="InterPro" id="IPR012910">
    <property type="entry name" value="Plug_dom"/>
</dbReference>
<evidence type="ECO:0000256" key="5">
    <source>
        <dbReference type="ARBA" id="ARBA00022692"/>
    </source>
</evidence>
<evidence type="ECO:0000259" key="15">
    <source>
        <dbReference type="Pfam" id="PF00593"/>
    </source>
</evidence>
<dbReference type="InterPro" id="IPR000531">
    <property type="entry name" value="Beta-barrel_TonB"/>
</dbReference>
<evidence type="ECO:0000256" key="10">
    <source>
        <dbReference type="ARBA" id="ARBA00023237"/>
    </source>
</evidence>
<keyword evidence="5 11" id="KW-0812">Transmembrane</keyword>
<feature type="domain" description="TonB-dependent receptor-like beta-barrel" evidence="15">
    <location>
        <begin position="297"/>
        <end position="763"/>
    </location>
</feature>
<dbReference type="PANTHER" id="PTHR32552:SF81">
    <property type="entry name" value="TONB-DEPENDENT OUTER MEMBRANE RECEPTOR"/>
    <property type="match status" value="1"/>
</dbReference>
<dbReference type="PROSITE" id="PS00430">
    <property type="entry name" value="TONB_DEPENDENT_REC_1"/>
    <property type="match status" value="1"/>
</dbReference>
<keyword evidence="8 12" id="KW-0798">TonB box</keyword>
<evidence type="ECO:0000256" key="4">
    <source>
        <dbReference type="ARBA" id="ARBA00022496"/>
    </source>
</evidence>
<evidence type="ECO:0000313" key="17">
    <source>
        <dbReference type="EMBL" id="MBF6024680.1"/>
    </source>
</evidence>
<proteinExistence type="inferred from homology"/>
<protein>
    <submittedName>
        <fullName evidence="17">TonB-dependent receptor</fullName>
    </submittedName>
</protein>
<keyword evidence="18" id="KW-1185">Reference proteome</keyword>
<evidence type="ECO:0000256" key="7">
    <source>
        <dbReference type="ARBA" id="ARBA00023065"/>
    </source>
</evidence>
<dbReference type="PROSITE" id="PS52016">
    <property type="entry name" value="TONB_DEPENDENT_REC_3"/>
    <property type="match status" value="1"/>
</dbReference>
<evidence type="ECO:0000256" key="13">
    <source>
        <dbReference type="RuleBase" id="RU003357"/>
    </source>
</evidence>
<evidence type="ECO:0000256" key="8">
    <source>
        <dbReference type="ARBA" id="ARBA00023077"/>
    </source>
</evidence>
<evidence type="ECO:0000256" key="12">
    <source>
        <dbReference type="PROSITE-ProRule" id="PRU10143"/>
    </source>
</evidence>
<gene>
    <name evidence="17" type="ORF">IU514_11630</name>
</gene>
<name>A0ABS0B6P4_9GAMM</name>
<keyword evidence="2 11" id="KW-0813">Transport</keyword>
<comment type="subcellular location">
    <subcellularLocation>
        <location evidence="1 11">Cell outer membrane</location>
        <topology evidence="1 11">Multi-pass membrane protein</topology>
    </subcellularLocation>
</comment>
<organism evidence="17 18">
    <name type="scientific">Lysobacter niastensis</name>
    <dbReference type="NCBI Taxonomy" id="380629"/>
    <lineage>
        <taxon>Bacteria</taxon>
        <taxon>Pseudomonadati</taxon>
        <taxon>Pseudomonadota</taxon>
        <taxon>Gammaproteobacteria</taxon>
        <taxon>Lysobacterales</taxon>
        <taxon>Lysobacteraceae</taxon>
        <taxon>Lysobacter</taxon>
    </lineage>
</organism>
<keyword evidence="10 11" id="KW-0998">Cell outer membrane</keyword>
<evidence type="ECO:0000256" key="14">
    <source>
        <dbReference type="SAM" id="SignalP"/>
    </source>
</evidence>
<reference evidence="17 18" key="1">
    <citation type="submission" date="2020-11" db="EMBL/GenBank/DDBJ databases">
        <title>Draft Genome Sequence and Secondary Metabolite Biosynthetic Potential of the Lysobacter niastensis Type strain DSM 18481.</title>
        <authorList>
            <person name="Turrini P."/>
            <person name="Artuso I."/>
            <person name="Tescari M."/>
            <person name="Lugli G.A."/>
            <person name="Frangipani E."/>
            <person name="Ventura M."/>
            <person name="Visca P."/>
        </authorList>
    </citation>
    <scope>NUCLEOTIDE SEQUENCE [LARGE SCALE GENOMIC DNA]</scope>
    <source>
        <strain evidence="17 18">DSM 18481</strain>
    </source>
</reference>
<dbReference type="Pfam" id="PF00593">
    <property type="entry name" value="TonB_dep_Rec_b-barrel"/>
    <property type="match status" value="1"/>
</dbReference>
<evidence type="ECO:0000313" key="18">
    <source>
        <dbReference type="Proteomes" id="UP001429984"/>
    </source>
</evidence>
<dbReference type="EMBL" id="JADLZT010000006">
    <property type="protein sequence ID" value="MBF6024680.1"/>
    <property type="molecule type" value="Genomic_DNA"/>
</dbReference>
<keyword evidence="6" id="KW-0408">Iron</keyword>
<evidence type="ECO:0000256" key="3">
    <source>
        <dbReference type="ARBA" id="ARBA00022452"/>
    </source>
</evidence>
<feature type="signal peptide" evidence="14">
    <location>
        <begin position="1"/>
        <end position="30"/>
    </location>
</feature>
<feature type="domain" description="TonB-dependent receptor plug" evidence="16">
    <location>
        <begin position="60"/>
        <end position="170"/>
    </location>
</feature>
<dbReference type="SUPFAM" id="SSF56935">
    <property type="entry name" value="Porins"/>
    <property type="match status" value="1"/>
</dbReference>
<evidence type="ECO:0000259" key="16">
    <source>
        <dbReference type="Pfam" id="PF07715"/>
    </source>
</evidence>